<organism evidence="7 8">
    <name type="scientific">Penicillium salamii</name>
    <dbReference type="NCBI Taxonomy" id="1612424"/>
    <lineage>
        <taxon>Eukaryota</taxon>
        <taxon>Fungi</taxon>
        <taxon>Dikarya</taxon>
        <taxon>Ascomycota</taxon>
        <taxon>Pezizomycotina</taxon>
        <taxon>Eurotiomycetes</taxon>
        <taxon>Eurotiomycetidae</taxon>
        <taxon>Eurotiales</taxon>
        <taxon>Aspergillaceae</taxon>
        <taxon>Penicillium</taxon>
    </lineage>
</organism>
<dbReference type="InterPro" id="IPR014710">
    <property type="entry name" value="RmlC-like_jellyroll"/>
</dbReference>
<dbReference type="OrthoDB" id="10263073at2759"/>
<keyword evidence="3" id="KW-0464">Manganese</keyword>
<feature type="binding site" evidence="3">
    <location>
        <position position="190"/>
    </location>
    <ligand>
        <name>Mn(2+)</name>
        <dbReference type="ChEBI" id="CHEBI:29035"/>
        <label>1</label>
    </ligand>
</feature>
<feature type="domain" description="Cupin type-1" evidence="6">
    <location>
        <begin position="147"/>
        <end position="285"/>
    </location>
</feature>
<feature type="binding site" evidence="3">
    <location>
        <position position="369"/>
    </location>
    <ligand>
        <name>Mn(2+)</name>
        <dbReference type="ChEBI" id="CHEBI:29035"/>
        <label>2</label>
    </ligand>
</feature>
<name>A0A9W4NDP9_9EURO</name>
<feature type="binding site" evidence="3">
    <location>
        <position position="376"/>
    </location>
    <ligand>
        <name>Mn(2+)</name>
        <dbReference type="ChEBI" id="CHEBI:29035"/>
        <label>2</label>
    </ligand>
</feature>
<gene>
    <name evidence="7" type="ORF">PSALAMII_LOCUS3950</name>
</gene>
<proteinExistence type="predicted"/>
<dbReference type="NCBIfam" id="TIGR03404">
    <property type="entry name" value="bicupin_oxalic"/>
    <property type="match status" value="1"/>
</dbReference>
<dbReference type="InterPro" id="IPR017774">
    <property type="entry name" value="Bicupin_oxalate_deCO2ase/Oxase"/>
</dbReference>
<dbReference type="Gene3D" id="2.60.120.10">
    <property type="entry name" value="Jelly Rolls"/>
    <property type="match status" value="2"/>
</dbReference>
<dbReference type="PANTHER" id="PTHR35848:SF9">
    <property type="entry name" value="SLL1358 PROTEIN"/>
    <property type="match status" value="1"/>
</dbReference>
<comment type="cofactor">
    <cofactor evidence="3">
        <name>Mn(2+)</name>
        <dbReference type="ChEBI" id="CHEBI:29035"/>
    </cofactor>
    <text evidence="3">Binds 2 manganese ions per subunit.</text>
</comment>
<dbReference type="AlphaFoldDB" id="A0A9W4NDP9"/>
<dbReference type="Proteomes" id="UP001152592">
    <property type="component" value="Unassembled WGS sequence"/>
</dbReference>
<dbReference type="CDD" id="cd20304">
    <property type="entry name" value="cupin_OxDC_N"/>
    <property type="match status" value="1"/>
</dbReference>
<accession>A0A9W4NDP9</accession>
<feature type="domain" description="Cupin type-1" evidence="6">
    <location>
        <begin position="324"/>
        <end position="465"/>
    </location>
</feature>
<evidence type="ECO:0000256" key="1">
    <source>
        <dbReference type="ARBA" id="ARBA00022723"/>
    </source>
</evidence>
<dbReference type="SUPFAM" id="SSF51182">
    <property type="entry name" value="RmlC-like cupins"/>
    <property type="match status" value="1"/>
</dbReference>
<evidence type="ECO:0000256" key="2">
    <source>
        <dbReference type="PIRSR" id="PIRSR617774-1"/>
    </source>
</evidence>
<dbReference type="CDD" id="cd20305">
    <property type="entry name" value="cupin_OxDC_C"/>
    <property type="match status" value="1"/>
</dbReference>
<dbReference type="InterPro" id="IPR051610">
    <property type="entry name" value="GPI/OXD"/>
</dbReference>
<dbReference type="Pfam" id="PF00190">
    <property type="entry name" value="Cupin_1"/>
    <property type="match status" value="2"/>
</dbReference>
<feature type="region of interest" description="Disordered" evidence="4">
    <location>
        <begin position="24"/>
        <end position="100"/>
    </location>
</feature>
<sequence length="480" mass="51982">MKLQILAALIPALLPSVNAAPAPRHTGNPGLRGSDALLGYSSSNKGGGDSPPDIEYTLLPGQKEDPKIGSYLDFEKADNPQPIRGSLGSDDPGPSTFASKSRAWRMPLMLTISGNYNYDRINSDKLAPPGTDHGQTINAQWPMGLSHNRLGQDGAGWARQENINVMPDATLMAGVDMRLEPAGYRELHWHVASEWSLVLNGSCRIQAVDENGETFIDDVTAGDVWFFPPGVPHSIQALDDGVEFLLVFDDGGFSEDNTFLASEVFLHTPKEVLSKNFGLDVSAFDKIPEDELYIFKGTPAPADIEKQNVTTSSGVIPRAKSYSYHFSEQPAHEVAGGSVKIVDPVTFPIAANFSAAVVTVCPGGMREIHWHPTSDEWTFFISGQGRATLFTAPNAATTFDYRGGDVGYFPKSNSHYIENTGDEDLVFVEVLQAPLFTDMALGQWIGSTPKQIIADTLNLSDDTLSKLSSEKQYVVAGKST</sequence>
<evidence type="ECO:0000256" key="4">
    <source>
        <dbReference type="SAM" id="MobiDB-lite"/>
    </source>
</evidence>
<evidence type="ECO:0000256" key="3">
    <source>
        <dbReference type="PIRSR" id="PIRSR617774-2"/>
    </source>
</evidence>
<feature type="binding site" evidence="3">
    <location>
        <position position="415"/>
    </location>
    <ligand>
        <name>Mn(2+)</name>
        <dbReference type="ChEBI" id="CHEBI:29035"/>
        <label>2</label>
    </ligand>
</feature>
<feature type="binding site" evidence="3">
    <location>
        <position position="188"/>
    </location>
    <ligand>
        <name>Mn(2+)</name>
        <dbReference type="ChEBI" id="CHEBI:29035"/>
        <label>1</label>
    </ligand>
</feature>
<feature type="binding site" evidence="3">
    <location>
        <position position="194"/>
    </location>
    <ligand>
        <name>Mn(2+)</name>
        <dbReference type="ChEBI" id="CHEBI:29035"/>
        <label>1</label>
    </ligand>
</feature>
<dbReference type="EMBL" id="CAJVPD010000188">
    <property type="protein sequence ID" value="CAG8364142.1"/>
    <property type="molecule type" value="Genomic_DNA"/>
</dbReference>
<dbReference type="GO" id="GO:0033609">
    <property type="term" value="P:oxalate metabolic process"/>
    <property type="evidence" value="ECO:0007669"/>
    <property type="project" value="InterPro"/>
</dbReference>
<reference evidence="7" key="1">
    <citation type="submission" date="2021-07" db="EMBL/GenBank/DDBJ databases">
        <authorList>
            <person name="Branca A.L. A."/>
        </authorList>
    </citation>
    <scope>NUCLEOTIDE SEQUENCE</scope>
</reference>
<protein>
    <recommendedName>
        <fullName evidence="6">Cupin type-1 domain-containing protein</fullName>
    </recommendedName>
</protein>
<evidence type="ECO:0000313" key="8">
    <source>
        <dbReference type="Proteomes" id="UP001152592"/>
    </source>
</evidence>
<feature type="active site" description="Proton donor" evidence="2">
    <location>
        <position position="429"/>
    </location>
</feature>
<keyword evidence="5" id="KW-0732">Signal</keyword>
<dbReference type="InterPro" id="IPR006045">
    <property type="entry name" value="Cupin_1"/>
</dbReference>
<feature type="compositionally biased region" description="Basic and acidic residues" evidence="4">
    <location>
        <begin position="62"/>
        <end position="78"/>
    </location>
</feature>
<evidence type="ECO:0000259" key="6">
    <source>
        <dbReference type="SMART" id="SM00835"/>
    </source>
</evidence>
<feature type="binding site" evidence="3">
    <location>
        <position position="233"/>
    </location>
    <ligand>
        <name>Mn(2+)</name>
        <dbReference type="ChEBI" id="CHEBI:29035"/>
        <label>1</label>
    </ligand>
</feature>
<dbReference type="GO" id="GO:0046872">
    <property type="term" value="F:metal ion binding"/>
    <property type="evidence" value="ECO:0007669"/>
    <property type="project" value="UniProtKB-KW"/>
</dbReference>
<evidence type="ECO:0000313" key="7">
    <source>
        <dbReference type="EMBL" id="CAG8364142.1"/>
    </source>
</evidence>
<dbReference type="SMART" id="SM00835">
    <property type="entry name" value="Cupin_1"/>
    <property type="match status" value="2"/>
</dbReference>
<feature type="chain" id="PRO_5040928468" description="Cupin type-1 domain-containing protein" evidence="5">
    <location>
        <begin position="20"/>
        <end position="480"/>
    </location>
</feature>
<comment type="caution">
    <text evidence="7">The sequence shown here is derived from an EMBL/GenBank/DDBJ whole genome shotgun (WGS) entry which is preliminary data.</text>
</comment>
<feature type="signal peptide" evidence="5">
    <location>
        <begin position="1"/>
        <end position="19"/>
    </location>
</feature>
<feature type="binding site" evidence="3">
    <location>
        <position position="371"/>
    </location>
    <ligand>
        <name>Mn(2+)</name>
        <dbReference type="ChEBI" id="CHEBI:29035"/>
        <label>2</label>
    </ligand>
</feature>
<dbReference type="PANTHER" id="PTHR35848">
    <property type="entry name" value="OXALATE-BINDING PROTEIN"/>
    <property type="match status" value="1"/>
</dbReference>
<keyword evidence="1 3" id="KW-0479">Metal-binding</keyword>
<dbReference type="InterPro" id="IPR011051">
    <property type="entry name" value="RmlC_Cupin_sf"/>
</dbReference>
<evidence type="ECO:0000256" key="5">
    <source>
        <dbReference type="SAM" id="SignalP"/>
    </source>
</evidence>